<evidence type="ECO:0000313" key="3">
    <source>
        <dbReference type="Proteomes" id="UP000295717"/>
    </source>
</evidence>
<dbReference type="RefSeq" id="WP_132976914.1">
    <property type="nucleotide sequence ID" value="NZ_SMAO01000004.1"/>
</dbReference>
<evidence type="ECO:0000313" key="2">
    <source>
        <dbReference type="EMBL" id="TCT21312.1"/>
    </source>
</evidence>
<feature type="coiled-coil region" evidence="1">
    <location>
        <begin position="179"/>
        <end position="247"/>
    </location>
</feature>
<keyword evidence="1" id="KW-0175">Coiled coil</keyword>
<dbReference type="AlphaFoldDB" id="A0A4V2V1I4"/>
<proteinExistence type="predicted"/>
<dbReference type="EMBL" id="SMAO01000004">
    <property type="protein sequence ID" value="TCT21312.1"/>
    <property type="molecule type" value="Genomic_DNA"/>
</dbReference>
<protein>
    <submittedName>
        <fullName evidence="2">Uncharacterized protein</fullName>
    </submittedName>
</protein>
<comment type="caution">
    <text evidence="2">The sequence shown here is derived from an EMBL/GenBank/DDBJ whole genome shotgun (WGS) entry which is preliminary data.</text>
</comment>
<sequence>MKLFQSIFGGGESRGRYPESLIELAIERAVDGTDSRLRLLPGYRKRLREPVIAAIDHVVALVDAIQEPLPAGARDHSVEPRLGAVFASAGDMLAMFGRDEALSTFRSSPEGRGAERVTALLLTERRERTIFGMDLVGDQVRQDVQQVAVSFTAHRLLDPTTSEAETRRLLKRRAFDHLLTLALTRIAEVREERADLTRQRDLLRRKLNALEHGGWSFAAADADHPDAAALEAELDRIMEQLNELGVDQGVLDAHLDIVVELLDDAPRQIWAEPITLVLDAMNIQRDARDPAARCIDLWELRNALGRRAVMLPLTIVPGDLPEREDLVTAALRYLQ</sequence>
<dbReference type="OrthoDB" id="8557243at2"/>
<keyword evidence="3" id="KW-1185">Reference proteome</keyword>
<organism evidence="2 3">
    <name type="scientific">Thiobaca trueperi</name>
    <dbReference type="NCBI Taxonomy" id="127458"/>
    <lineage>
        <taxon>Bacteria</taxon>
        <taxon>Pseudomonadati</taxon>
        <taxon>Pseudomonadota</taxon>
        <taxon>Gammaproteobacteria</taxon>
        <taxon>Chromatiales</taxon>
        <taxon>Chromatiaceae</taxon>
        <taxon>Thiobaca</taxon>
    </lineage>
</organism>
<evidence type="ECO:0000256" key="1">
    <source>
        <dbReference type="SAM" id="Coils"/>
    </source>
</evidence>
<name>A0A4V2V1I4_9GAMM</name>
<accession>A0A4V2V1I4</accession>
<reference evidence="2 3" key="1">
    <citation type="submission" date="2019-03" db="EMBL/GenBank/DDBJ databases">
        <title>Genomic Encyclopedia of Type Strains, Phase IV (KMG-IV): sequencing the most valuable type-strain genomes for metagenomic binning, comparative biology and taxonomic classification.</title>
        <authorList>
            <person name="Goeker M."/>
        </authorList>
    </citation>
    <scope>NUCLEOTIDE SEQUENCE [LARGE SCALE GENOMIC DNA]</scope>
    <source>
        <strain evidence="2 3">DSM 13587</strain>
    </source>
</reference>
<dbReference type="Proteomes" id="UP000295717">
    <property type="component" value="Unassembled WGS sequence"/>
</dbReference>
<gene>
    <name evidence="2" type="ORF">EDC35_104167</name>
</gene>